<dbReference type="OrthoDB" id="202825at2759"/>
<feature type="region of interest" description="Disordered" evidence="1">
    <location>
        <begin position="370"/>
        <end position="390"/>
    </location>
</feature>
<organism evidence="2 3">
    <name type="scientific">Zasmidium cellare ATCC 36951</name>
    <dbReference type="NCBI Taxonomy" id="1080233"/>
    <lineage>
        <taxon>Eukaryota</taxon>
        <taxon>Fungi</taxon>
        <taxon>Dikarya</taxon>
        <taxon>Ascomycota</taxon>
        <taxon>Pezizomycotina</taxon>
        <taxon>Dothideomycetes</taxon>
        <taxon>Dothideomycetidae</taxon>
        <taxon>Mycosphaerellales</taxon>
        <taxon>Mycosphaerellaceae</taxon>
        <taxon>Zasmidium</taxon>
    </lineage>
</organism>
<dbReference type="AlphaFoldDB" id="A0A6A6C3Y7"/>
<dbReference type="EMBL" id="ML993622">
    <property type="protein sequence ID" value="KAF2161008.1"/>
    <property type="molecule type" value="Genomic_DNA"/>
</dbReference>
<dbReference type="Proteomes" id="UP000799537">
    <property type="component" value="Unassembled WGS sequence"/>
</dbReference>
<gene>
    <name evidence="2" type="ORF">M409DRAFT_28615</name>
</gene>
<reference evidence="2" key="1">
    <citation type="journal article" date="2020" name="Stud. Mycol.">
        <title>101 Dothideomycetes genomes: a test case for predicting lifestyles and emergence of pathogens.</title>
        <authorList>
            <person name="Haridas S."/>
            <person name="Albert R."/>
            <person name="Binder M."/>
            <person name="Bloem J."/>
            <person name="Labutti K."/>
            <person name="Salamov A."/>
            <person name="Andreopoulos B."/>
            <person name="Baker S."/>
            <person name="Barry K."/>
            <person name="Bills G."/>
            <person name="Bluhm B."/>
            <person name="Cannon C."/>
            <person name="Castanera R."/>
            <person name="Culley D."/>
            <person name="Daum C."/>
            <person name="Ezra D."/>
            <person name="Gonzalez J."/>
            <person name="Henrissat B."/>
            <person name="Kuo A."/>
            <person name="Liang C."/>
            <person name="Lipzen A."/>
            <person name="Lutzoni F."/>
            <person name="Magnuson J."/>
            <person name="Mondo S."/>
            <person name="Nolan M."/>
            <person name="Ohm R."/>
            <person name="Pangilinan J."/>
            <person name="Park H.-J."/>
            <person name="Ramirez L."/>
            <person name="Alfaro M."/>
            <person name="Sun H."/>
            <person name="Tritt A."/>
            <person name="Yoshinaga Y."/>
            <person name="Zwiers L.-H."/>
            <person name="Turgeon B."/>
            <person name="Goodwin S."/>
            <person name="Spatafora J."/>
            <person name="Crous P."/>
            <person name="Grigoriev I."/>
        </authorList>
    </citation>
    <scope>NUCLEOTIDE SEQUENCE</scope>
    <source>
        <strain evidence="2">ATCC 36951</strain>
    </source>
</reference>
<name>A0A6A6C3Y7_ZASCE</name>
<protein>
    <submittedName>
        <fullName evidence="2">Uncharacterized protein</fullName>
    </submittedName>
</protein>
<evidence type="ECO:0000256" key="1">
    <source>
        <dbReference type="SAM" id="MobiDB-lite"/>
    </source>
</evidence>
<dbReference type="RefSeq" id="XP_033661897.1">
    <property type="nucleotide sequence ID" value="XM_033809113.1"/>
</dbReference>
<dbReference type="GeneID" id="54562385"/>
<sequence length="511" mass="56083">MAGVQGRNDHTQLETTRPSSKVIAFATSVVHSKPKELSVREYIHLLRQHVAKGRRADAVSSKHRHLDRSSYWRSEYLRTKDALSEAQDQSVDLRRENEILKARLDAAKAANPPKKRKKQDVDTIPVPRSPKKMKRAASPTRIAPLDIVGDGEVDEFGEIKPSLLRRVFDIHTIVKASGKTDTTKLAYHIIEAAAAVSEMVKQGVHECIADEATDLEPLKSTLTAASRATASIIVGLNRIGHVPEGSVVQGKVVHAFVQMFRDTLGEFESLASAEVKKNGNEAAVSKGKSKAKSKAKITKSTTFQGSSTLNALASFLSNVVGLLDSKVDANKAVFEGFAYCILRRLGRHLYSTVFGHPRASTLEAEILQSRDDIEDDESTPSPQEKELQQKRMRVEAPYLIHLLTRIMSIAPAHLGAALTKTGKPKQAHNKAAMKGALAITAKDCLQSTLVNAIFGTEGIDENDPFIDCLKMPIPGNATIPVPKVKEPEMAEWFKGEMWNLLGWEILSRTDG</sequence>
<proteinExistence type="predicted"/>
<evidence type="ECO:0000313" key="3">
    <source>
        <dbReference type="Proteomes" id="UP000799537"/>
    </source>
</evidence>
<evidence type="ECO:0000313" key="2">
    <source>
        <dbReference type="EMBL" id="KAF2161008.1"/>
    </source>
</evidence>
<feature type="region of interest" description="Disordered" evidence="1">
    <location>
        <begin position="108"/>
        <end position="138"/>
    </location>
</feature>
<keyword evidence="3" id="KW-1185">Reference proteome</keyword>
<accession>A0A6A6C3Y7</accession>